<dbReference type="Pfam" id="PF05795">
    <property type="entry name" value="Plasmodium_Vir"/>
    <property type="match status" value="1"/>
</dbReference>
<feature type="transmembrane region" description="Helical" evidence="1">
    <location>
        <begin position="264"/>
        <end position="284"/>
    </location>
</feature>
<dbReference type="EMBL" id="FLRD01001688">
    <property type="protein sequence ID" value="SBT57930.1"/>
    <property type="molecule type" value="Genomic_DNA"/>
</dbReference>
<keyword evidence="1" id="KW-0472">Membrane</keyword>
<organism evidence="2 5">
    <name type="scientific">Plasmodium ovale wallikeri</name>
    <dbReference type="NCBI Taxonomy" id="864142"/>
    <lineage>
        <taxon>Eukaryota</taxon>
        <taxon>Sar</taxon>
        <taxon>Alveolata</taxon>
        <taxon>Apicomplexa</taxon>
        <taxon>Aconoidasida</taxon>
        <taxon>Haemosporida</taxon>
        <taxon>Plasmodiidae</taxon>
        <taxon>Plasmodium</taxon>
        <taxon>Plasmodium (Plasmodium)</taxon>
    </lineage>
</organism>
<keyword evidence="1" id="KW-1133">Transmembrane helix</keyword>
<keyword evidence="1" id="KW-0812">Transmembrane</keyword>
<reference evidence="2" key="2">
    <citation type="submission" date="2016-05" db="EMBL/GenBank/DDBJ databases">
        <authorList>
            <person name="Lavstsen T."/>
            <person name="Jespersen J.S."/>
        </authorList>
    </citation>
    <scope>NUCLEOTIDE SEQUENCE [LARGE SCALE GENOMIC DNA]</scope>
</reference>
<dbReference type="Proteomes" id="UP000078555">
    <property type="component" value="Unassembled WGS sequence"/>
</dbReference>
<proteinExistence type="predicted"/>
<evidence type="ECO:0000256" key="1">
    <source>
        <dbReference type="SAM" id="Phobius"/>
    </source>
</evidence>
<dbReference type="AlphaFoldDB" id="A0A1A9APA8"/>
<evidence type="ECO:0000313" key="4">
    <source>
        <dbReference type="Proteomes" id="UP000078550"/>
    </source>
</evidence>
<reference evidence="4 5" key="1">
    <citation type="submission" date="2016-05" db="EMBL/GenBank/DDBJ databases">
        <authorList>
            <person name="Naeem Raeece"/>
        </authorList>
    </citation>
    <scope>NUCLEOTIDE SEQUENCE [LARGE SCALE GENOMIC DNA]</scope>
</reference>
<name>A0A1A9APA8_PLAOA</name>
<protein>
    <submittedName>
        <fullName evidence="2">PIR Superfamily Protein</fullName>
    </submittedName>
</protein>
<gene>
    <name evidence="2" type="ORF">POVWA1_084530</name>
    <name evidence="3" type="ORF">POVWA2_088840</name>
</gene>
<evidence type="ECO:0000313" key="2">
    <source>
        <dbReference type="EMBL" id="SBT57930.1"/>
    </source>
</evidence>
<evidence type="ECO:0000313" key="5">
    <source>
        <dbReference type="Proteomes" id="UP000078555"/>
    </source>
</evidence>
<dbReference type="EMBL" id="FLRE01002642">
    <property type="protein sequence ID" value="SBT58878.1"/>
    <property type="molecule type" value="Genomic_DNA"/>
</dbReference>
<sequence length="337" mass="39233">MLVQCPETPGLPSCKIYDEFNRESDSNSLSEKCHALKGRIGYYTGIENLCNLLERNIRVLCTEKYNDDFVKYRVEYLHFWLLNEAIKKFGIEDDGSYNGICSQFHNTWNSFIITSTYREKCKPLSSIFFLLEFQDFKSTWDIYNYYYNYKYIDINKDSPENELKEYCKYLSSMHERFAEFKNLCSAPSNKCSSIFENPIHTYDPEKLRMQLNCNKYELENNGQVEGLLLGNPGRITSTPVEQSYNEPSSELDTLVNYPEAPTSAISVGLSFFSLLSIGFVLFKVSPIRSWFYNRIIKKMKNTVYLDDETSSELSDDYFLNENINSQGDGYSIAYNSI</sequence>
<evidence type="ECO:0000313" key="3">
    <source>
        <dbReference type="EMBL" id="SBT58878.1"/>
    </source>
</evidence>
<dbReference type="InterPro" id="IPR008780">
    <property type="entry name" value="Plasmodium_Vir"/>
</dbReference>
<dbReference type="Proteomes" id="UP000078550">
    <property type="component" value="Unassembled WGS sequence"/>
</dbReference>
<accession>A0A1A9APA8</accession>
<keyword evidence="5" id="KW-1185">Reference proteome</keyword>